<keyword evidence="16" id="KW-0479">Metal-binding</keyword>
<dbReference type="Gene3D" id="3.30.420.40">
    <property type="match status" value="2"/>
</dbReference>
<feature type="binding site" evidence="16">
    <location>
        <begin position="94"/>
        <end position="97"/>
    </location>
    <ligand>
        <name>substrate</name>
    </ligand>
</feature>
<organism evidence="17 18">
    <name type="scientific">Thalassotalea nanhaiensis</name>
    <dbReference type="NCBI Taxonomy" id="3065648"/>
    <lineage>
        <taxon>Bacteria</taxon>
        <taxon>Pseudomonadati</taxon>
        <taxon>Pseudomonadota</taxon>
        <taxon>Gammaproteobacteria</taxon>
        <taxon>Alteromonadales</taxon>
        <taxon>Colwelliaceae</taxon>
        <taxon>Thalassotalea</taxon>
    </lineage>
</organism>
<gene>
    <name evidence="16" type="primary">coaX</name>
    <name evidence="17" type="ORF">RI845_02270</name>
</gene>
<evidence type="ECO:0000256" key="15">
    <source>
        <dbReference type="ARBA" id="ARBA00040883"/>
    </source>
</evidence>
<comment type="subcellular location">
    <subcellularLocation>
        <location evidence="3 16">Cytoplasm</location>
    </subcellularLocation>
</comment>
<comment type="catalytic activity">
    <reaction evidence="1 16">
        <text>(R)-pantothenate + ATP = (R)-4'-phosphopantothenate + ADP + H(+)</text>
        <dbReference type="Rhea" id="RHEA:16373"/>
        <dbReference type="ChEBI" id="CHEBI:10986"/>
        <dbReference type="ChEBI" id="CHEBI:15378"/>
        <dbReference type="ChEBI" id="CHEBI:29032"/>
        <dbReference type="ChEBI" id="CHEBI:30616"/>
        <dbReference type="ChEBI" id="CHEBI:456216"/>
        <dbReference type="EC" id="2.7.1.33"/>
    </reaction>
</comment>
<evidence type="ECO:0000313" key="18">
    <source>
        <dbReference type="Proteomes" id="UP001248581"/>
    </source>
</evidence>
<accession>A0ABY9TJP8</accession>
<evidence type="ECO:0000256" key="3">
    <source>
        <dbReference type="ARBA" id="ARBA00004496"/>
    </source>
</evidence>
<comment type="function">
    <text evidence="16">Catalyzes the phosphorylation of pantothenate (Pan), the first step in CoA biosynthesis.</text>
</comment>
<evidence type="ECO:0000256" key="9">
    <source>
        <dbReference type="ARBA" id="ARBA00022741"/>
    </source>
</evidence>
<reference evidence="18" key="1">
    <citation type="submission" date="2023-09" db="EMBL/GenBank/DDBJ databases">
        <authorList>
            <person name="Zhang C."/>
        </authorList>
    </citation>
    <scope>NUCLEOTIDE SEQUENCE [LARGE SCALE GENOMIC DNA]</scope>
    <source>
        <strain evidence="18">SQ345</strain>
    </source>
</reference>
<dbReference type="CDD" id="cd24015">
    <property type="entry name" value="ASKHA_NBD_PanK-III"/>
    <property type="match status" value="1"/>
</dbReference>
<comment type="subunit">
    <text evidence="5 16">Homodimer.</text>
</comment>
<dbReference type="PANTHER" id="PTHR34265:SF1">
    <property type="entry name" value="TYPE III PANTOTHENATE KINASE"/>
    <property type="match status" value="1"/>
</dbReference>
<protein>
    <recommendedName>
        <fullName evidence="15 16">Type III pantothenate kinase</fullName>
        <ecNumber evidence="6 16">2.7.1.33</ecNumber>
    </recommendedName>
    <alternativeName>
        <fullName evidence="16">PanK-III</fullName>
    </alternativeName>
    <alternativeName>
        <fullName evidence="16">Pantothenic acid kinase</fullName>
    </alternativeName>
</protein>
<dbReference type="Proteomes" id="UP001248581">
    <property type="component" value="Chromosome"/>
</dbReference>
<dbReference type="EC" id="2.7.1.33" evidence="6 16"/>
<dbReference type="NCBIfam" id="TIGR00671">
    <property type="entry name" value="baf"/>
    <property type="match status" value="1"/>
</dbReference>
<evidence type="ECO:0000256" key="4">
    <source>
        <dbReference type="ARBA" id="ARBA00005225"/>
    </source>
</evidence>
<dbReference type="InterPro" id="IPR043129">
    <property type="entry name" value="ATPase_NBD"/>
</dbReference>
<keyword evidence="18" id="KW-1185">Reference proteome</keyword>
<dbReference type="SUPFAM" id="SSF53067">
    <property type="entry name" value="Actin-like ATPase domain"/>
    <property type="match status" value="2"/>
</dbReference>
<evidence type="ECO:0000256" key="10">
    <source>
        <dbReference type="ARBA" id="ARBA00022777"/>
    </source>
</evidence>
<keyword evidence="8 16" id="KW-0808">Transferase</keyword>
<evidence type="ECO:0000256" key="13">
    <source>
        <dbReference type="ARBA" id="ARBA00022993"/>
    </source>
</evidence>
<evidence type="ECO:0000256" key="11">
    <source>
        <dbReference type="ARBA" id="ARBA00022840"/>
    </source>
</evidence>
<dbReference type="Pfam" id="PF03309">
    <property type="entry name" value="Pan_kinase"/>
    <property type="match status" value="1"/>
</dbReference>
<keyword evidence="10 16" id="KW-0418">Kinase</keyword>
<dbReference type="EMBL" id="CP134146">
    <property type="protein sequence ID" value="WNC68992.1"/>
    <property type="molecule type" value="Genomic_DNA"/>
</dbReference>
<evidence type="ECO:0000256" key="5">
    <source>
        <dbReference type="ARBA" id="ARBA00011738"/>
    </source>
</evidence>
<dbReference type="HAMAP" id="MF_01274">
    <property type="entry name" value="Pantothen_kinase_3"/>
    <property type="match status" value="1"/>
</dbReference>
<feature type="binding site" evidence="16">
    <location>
        <position position="172"/>
    </location>
    <ligand>
        <name>substrate</name>
    </ligand>
</feature>
<evidence type="ECO:0000313" key="17">
    <source>
        <dbReference type="EMBL" id="WNC68992.1"/>
    </source>
</evidence>
<evidence type="ECO:0000256" key="8">
    <source>
        <dbReference type="ARBA" id="ARBA00022679"/>
    </source>
</evidence>
<comment type="pathway">
    <text evidence="4 16">Cofactor biosynthesis; coenzyme A biosynthesis; CoA from (R)-pantothenate: step 1/5.</text>
</comment>
<sequence length="238" mass="26476">MELLIDVGNTRVKYALLENKHLSKINHCSTFDFLKLLSSFDHISSILISSVSNQLFSKEIHTWADLQDIQIKDLKTEAESFGIKNSYENYATMGADRWLAVIGAQFLYPNENLLIVDAGTAITFDLVDKEKQHQGGWIIPGVDMMMQALFKNTDKVFAEQSTIDVLAFGKSTSDNVNLGCWSTATAAVHGAVAMTKDTDYSIERVVFTGGNGAELNRLGQFNATYVENLVFVGMQRFL</sequence>
<keyword evidence="13 16" id="KW-0173">Coenzyme A biosynthesis</keyword>
<feature type="binding site" evidence="16">
    <location>
        <position position="120"/>
    </location>
    <ligand>
        <name>ATP</name>
        <dbReference type="ChEBI" id="CHEBI:30616"/>
    </ligand>
</feature>
<feature type="binding site" evidence="16">
    <location>
        <position position="87"/>
    </location>
    <ligand>
        <name>substrate</name>
    </ligand>
</feature>
<keyword evidence="12 16" id="KW-0630">Potassium</keyword>
<dbReference type="PANTHER" id="PTHR34265">
    <property type="entry name" value="TYPE III PANTOTHENATE KINASE"/>
    <property type="match status" value="1"/>
</dbReference>
<dbReference type="InterPro" id="IPR004619">
    <property type="entry name" value="Type_III_PanK"/>
</dbReference>
<comment type="similarity">
    <text evidence="14 16">Belongs to the type III pantothenate kinase family.</text>
</comment>
<proteinExistence type="inferred from homology"/>
<dbReference type="RefSeq" id="WP_348388145.1">
    <property type="nucleotide sequence ID" value="NZ_CP134146.1"/>
</dbReference>
<evidence type="ECO:0000256" key="6">
    <source>
        <dbReference type="ARBA" id="ARBA00012102"/>
    </source>
</evidence>
<dbReference type="GO" id="GO:0004594">
    <property type="term" value="F:pantothenate kinase activity"/>
    <property type="evidence" value="ECO:0007669"/>
    <property type="project" value="UniProtKB-EC"/>
</dbReference>
<comment type="cofactor">
    <cofactor evidence="2">
        <name>K(+)</name>
        <dbReference type="ChEBI" id="CHEBI:29103"/>
    </cofactor>
</comment>
<keyword evidence="7 16" id="KW-0963">Cytoplasm</keyword>
<feature type="active site" description="Proton acceptor" evidence="16">
    <location>
        <position position="96"/>
    </location>
</feature>
<keyword evidence="9 16" id="KW-0547">Nucleotide-binding</keyword>
<evidence type="ECO:0000256" key="16">
    <source>
        <dbReference type="HAMAP-Rule" id="MF_01274"/>
    </source>
</evidence>
<feature type="binding site" evidence="16">
    <location>
        <begin position="6"/>
        <end position="13"/>
    </location>
    <ligand>
        <name>ATP</name>
        <dbReference type="ChEBI" id="CHEBI:30616"/>
    </ligand>
</feature>
<feature type="binding site" evidence="16">
    <location>
        <position position="117"/>
    </location>
    <ligand>
        <name>K(+)</name>
        <dbReference type="ChEBI" id="CHEBI:29103"/>
    </ligand>
</feature>
<evidence type="ECO:0000256" key="1">
    <source>
        <dbReference type="ARBA" id="ARBA00001206"/>
    </source>
</evidence>
<comment type="cofactor">
    <cofactor evidence="16">
        <name>NH4(+)</name>
        <dbReference type="ChEBI" id="CHEBI:28938"/>
    </cofactor>
    <cofactor evidence="16">
        <name>K(+)</name>
        <dbReference type="ChEBI" id="CHEBI:29103"/>
    </cofactor>
    <text evidence="16">A monovalent cation. Ammonium or potassium.</text>
</comment>
<evidence type="ECO:0000256" key="14">
    <source>
        <dbReference type="ARBA" id="ARBA00038036"/>
    </source>
</evidence>
<keyword evidence="11 16" id="KW-0067">ATP-binding</keyword>
<evidence type="ECO:0000256" key="12">
    <source>
        <dbReference type="ARBA" id="ARBA00022958"/>
    </source>
</evidence>
<evidence type="ECO:0000256" key="7">
    <source>
        <dbReference type="ARBA" id="ARBA00022490"/>
    </source>
</evidence>
<name>A0ABY9TJP8_9GAMM</name>
<evidence type="ECO:0000256" key="2">
    <source>
        <dbReference type="ARBA" id="ARBA00001958"/>
    </source>
</evidence>